<reference evidence="1" key="1">
    <citation type="submission" date="2022-10" db="EMBL/GenBank/DDBJ databases">
        <authorList>
            <person name="Botero Cardona J."/>
        </authorList>
    </citation>
    <scope>NUCLEOTIDE SEQUENCE</scope>
    <source>
        <strain evidence="1">LMG 31819</strain>
        <strain evidence="2">R-53529</strain>
    </source>
</reference>
<name>A0A9W4TP32_9PROT</name>
<dbReference type="EMBL" id="CAMXCM010000002">
    <property type="protein sequence ID" value="CAI3939328.1"/>
    <property type="molecule type" value="Genomic_DNA"/>
</dbReference>
<protein>
    <submittedName>
        <fullName evidence="1">Uncharacterized protein</fullName>
    </submittedName>
</protein>
<dbReference type="RefSeq" id="WP_271789731.1">
    <property type="nucleotide sequence ID" value="NZ_CAMXCJ010000003.1"/>
</dbReference>
<keyword evidence="4" id="KW-1185">Reference proteome</keyword>
<proteinExistence type="predicted"/>
<evidence type="ECO:0000313" key="2">
    <source>
        <dbReference type="EMBL" id="CAI3944178.1"/>
    </source>
</evidence>
<comment type="caution">
    <text evidence="1">The sequence shown here is derived from an EMBL/GenBank/DDBJ whole genome shotgun (WGS) entry which is preliminary data.</text>
</comment>
<organism evidence="1 3">
    <name type="scientific">Commensalibacter communis</name>
    <dbReference type="NCBI Taxonomy" id="2972786"/>
    <lineage>
        <taxon>Bacteria</taxon>
        <taxon>Pseudomonadati</taxon>
        <taxon>Pseudomonadota</taxon>
        <taxon>Alphaproteobacteria</taxon>
        <taxon>Acetobacterales</taxon>
        <taxon>Acetobacteraceae</taxon>
    </lineage>
</organism>
<dbReference type="AlphaFoldDB" id="A0A9W4TP32"/>
<dbReference type="Proteomes" id="UP001154255">
    <property type="component" value="Unassembled WGS sequence"/>
</dbReference>
<sequence length="57" mass="6685">MNNFSAEFIDKLSKMIDLKIPQEAFKGVQHNLQFLEDYSKIIQECDLNQPKTEEPNI</sequence>
<dbReference type="EMBL" id="CAMXCS010000002">
    <property type="protein sequence ID" value="CAI3944178.1"/>
    <property type="molecule type" value="Genomic_DNA"/>
</dbReference>
<evidence type="ECO:0000313" key="1">
    <source>
        <dbReference type="EMBL" id="CAI3939328.1"/>
    </source>
</evidence>
<evidence type="ECO:0000313" key="4">
    <source>
        <dbReference type="Proteomes" id="UP001154259"/>
    </source>
</evidence>
<gene>
    <name evidence="2" type="ORF">R53529_LOCUS1299</name>
    <name evidence="1" type="ORF">R53530_LOCUS1135</name>
</gene>
<dbReference type="Proteomes" id="UP001154259">
    <property type="component" value="Unassembled WGS sequence"/>
</dbReference>
<evidence type="ECO:0000313" key="3">
    <source>
        <dbReference type="Proteomes" id="UP001154255"/>
    </source>
</evidence>
<accession>A0A9W4TP32</accession>